<keyword evidence="4" id="KW-1185">Reference proteome</keyword>
<feature type="region of interest" description="Disordered" evidence="2">
    <location>
        <begin position="292"/>
        <end position="311"/>
    </location>
</feature>
<feature type="compositionally biased region" description="Basic and acidic residues" evidence="2">
    <location>
        <begin position="447"/>
        <end position="456"/>
    </location>
</feature>
<dbReference type="EMBL" id="KB644415">
    <property type="protein sequence ID" value="EPS33634.1"/>
    <property type="molecule type" value="Genomic_DNA"/>
</dbReference>
<feature type="compositionally biased region" description="Basic and acidic residues" evidence="2">
    <location>
        <begin position="898"/>
        <end position="915"/>
    </location>
</feature>
<evidence type="ECO:0000256" key="1">
    <source>
        <dbReference type="SAM" id="Coils"/>
    </source>
</evidence>
<proteinExistence type="predicted"/>
<dbReference type="PhylomeDB" id="S7ZT62"/>
<feature type="region of interest" description="Disordered" evidence="2">
    <location>
        <begin position="513"/>
        <end position="572"/>
    </location>
</feature>
<feature type="compositionally biased region" description="Low complexity" evidence="2">
    <location>
        <begin position="434"/>
        <end position="446"/>
    </location>
</feature>
<reference evidence="3 4" key="1">
    <citation type="journal article" date="2013" name="PLoS ONE">
        <title>Genomic and secretomic analyses reveal unique features of the lignocellulolytic enzyme system of Penicillium decumbens.</title>
        <authorList>
            <person name="Liu G."/>
            <person name="Zhang L."/>
            <person name="Wei X."/>
            <person name="Zou G."/>
            <person name="Qin Y."/>
            <person name="Ma L."/>
            <person name="Li J."/>
            <person name="Zheng H."/>
            <person name="Wang S."/>
            <person name="Wang C."/>
            <person name="Xun L."/>
            <person name="Zhao G.-P."/>
            <person name="Zhou Z."/>
            <person name="Qu Y."/>
        </authorList>
    </citation>
    <scope>NUCLEOTIDE SEQUENCE [LARGE SCALE GENOMIC DNA]</scope>
    <source>
        <strain evidence="4">114-2 / CGMCC 5302</strain>
    </source>
</reference>
<feature type="region of interest" description="Disordered" evidence="2">
    <location>
        <begin position="1"/>
        <end position="122"/>
    </location>
</feature>
<feature type="compositionally biased region" description="Polar residues" evidence="2">
    <location>
        <begin position="88"/>
        <end position="97"/>
    </location>
</feature>
<evidence type="ECO:0000313" key="3">
    <source>
        <dbReference type="EMBL" id="EPS33634.1"/>
    </source>
</evidence>
<dbReference type="STRING" id="933388.S7ZT62"/>
<feature type="region of interest" description="Disordered" evidence="2">
    <location>
        <begin position="639"/>
        <end position="678"/>
    </location>
</feature>
<protein>
    <recommendedName>
        <fullName evidence="5">Centrosomin N-terminal motif 1 domain-containing protein</fullName>
    </recommendedName>
</protein>
<feature type="compositionally biased region" description="Polar residues" evidence="2">
    <location>
        <begin position="918"/>
        <end position="932"/>
    </location>
</feature>
<keyword evidence="1" id="KW-0175">Coiled coil</keyword>
<feature type="coiled-coil region" evidence="1">
    <location>
        <begin position="211"/>
        <end position="265"/>
    </location>
</feature>
<feature type="region of interest" description="Disordered" evidence="2">
    <location>
        <begin position="852"/>
        <end position="978"/>
    </location>
</feature>
<feature type="region of interest" description="Disordered" evidence="2">
    <location>
        <begin position="135"/>
        <end position="173"/>
    </location>
</feature>
<feature type="compositionally biased region" description="Polar residues" evidence="2">
    <location>
        <begin position="113"/>
        <end position="122"/>
    </location>
</feature>
<feature type="compositionally biased region" description="Polar residues" evidence="2">
    <location>
        <begin position="818"/>
        <end position="832"/>
    </location>
</feature>
<evidence type="ECO:0000256" key="2">
    <source>
        <dbReference type="SAM" id="MobiDB-lite"/>
    </source>
</evidence>
<feature type="compositionally biased region" description="Polar residues" evidence="2">
    <location>
        <begin position="52"/>
        <end position="67"/>
    </location>
</feature>
<dbReference type="Proteomes" id="UP000019376">
    <property type="component" value="Unassembled WGS sequence"/>
</dbReference>
<evidence type="ECO:0008006" key="5">
    <source>
        <dbReference type="Google" id="ProtNLM"/>
    </source>
</evidence>
<feature type="region of interest" description="Disordered" evidence="2">
    <location>
        <begin position="424"/>
        <end position="456"/>
    </location>
</feature>
<accession>S7ZT62</accession>
<feature type="compositionally biased region" description="Pro residues" evidence="2">
    <location>
        <begin position="934"/>
        <end position="948"/>
    </location>
</feature>
<feature type="compositionally biased region" description="Basic and acidic residues" evidence="2">
    <location>
        <begin position="158"/>
        <end position="170"/>
    </location>
</feature>
<feature type="compositionally biased region" description="Basic and acidic residues" evidence="2">
    <location>
        <begin position="1"/>
        <end position="10"/>
    </location>
</feature>
<gene>
    <name evidence="3" type="ORF">PDE_08596</name>
</gene>
<feature type="compositionally biased region" description="Basic and acidic residues" evidence="2">
    <location>
        <begin position="23"/>
        <end position="32"/>
    </location>
</feature>
<feature type="region of interest" description="Disordered" evidence="2">
    <location>
        <begin position="692"/>
        <end position="722"/>
    </location>
</feature>
<dbReference type="OrthoDB" id="10251744at2759"/>
<dbReference type="HOGENOM" id="CLU_008534_0_0_1"/>
<feature type="region of interest" description="Disordered" evidence="2">
    <location>
        <begin position="770"/>
        <end position="832"/>
    </location>
</feature>
<dbReference type="eggNOG" id="ENOG502SSWS">
    <property type="taxonomic scope" value="Eukaryota"/>
</dbReference>
<name>S7ZT62_PENO1</name>
<dbReference type="AlphaFoldDB" id="S7ZT62"/>
<feature type="compositionally biased region" description="Polar residues" evidence="2">
    <location>
        <begin position="770"/>
        <end position="785"/>
    </location>
</feature>
<organism evidence="3 4">
    <name type="scientific">Penicillium oxalicum (strain 114-2 / CGMCC 5302)</name>
    <name type="common">Penicillium decumbens</name>
    <dbReference type="NCBI Taxonomy" id="933388"/>
    <lineage>
        <taxon>Eukaryota</taxon>
        <taxon>Fungi</taxon>
        <taxon>Dikarya</taxon>
        <taxon>Ascomycota</taxon>
        <taxon>Pezizomycotina</taxon>
        <taxon>Eurotiomycetes</taxon>
        <taxon>Eurotiomycetidae</taxon>
        <taxon>Eurotiales</taxon>
        <taxon>Aspergillaceae</taxon>
        <taxon>Penicillium</taxon>
    </lineage>
</organism>
<evidence type="ECO:0000313" key="4">
    <source>
        <dbReference type="Proteomes" id="UP000019376"/>
    </source>
</evidence>
<feature type="compositionally biased region" description="Basic and acidic residues" evidence="2">
    <location>
        <begin position="98"/>
        <end position="112"/>
    </location>
</feature>
<sequence>MDSPRKDTTLQRHSPAVAARSSKPRDPVDHLLHLTPSIHEALETHTGPRIENFSQSSRRAGNLNHSPLSRVKAKDKMFTPPRAGSEASWHNDQSPTRTEARTPSRQCQKRESSTPTVTNPASSLLQDLLKEQRANRHSRGTLAEDWNEPGPRTPDGSRSQEDSASDRGRITGDIIVGGQRQPKEMGIREMDQYVSKMNKLNFDLKLEIHHRSEQMKQLREKVQRMDEMEAELLRVHDLEEQVRALQDVDRENQRLREQNELLCRELDKRNLAVTEAVQLICQLEAKLDSLESEQRTPLNSSSRLVLDGPNASTPKQQIMIEIPERTSSKRKSATMNRSIRAKSAELHQVTKAPSFLHAGHQSTATLRSLYAPEHNGSLSALSALSRSESRCTLEQSPDSPRLSVLSECSELLPIAVPPKWDEHIETNAPHRPASSTSSSVDSYTPPSKREDSDMDQIDHWIDTQPAASDTIIRRRQNRAAYATSKSVEPEFGGELYSIKPSRGRPALDALFEGARLPPTPDTMSTAGAPGHKRSDGSIAANQSPRPRRDHKGVGSSLERHRSAGELMSGQSFTRSESLRTIFGDTPRLGTFSPSPTFLPYVNTTNMVGSPLESDRPHQEPFTIPDTIIRPARQQDVIFSTAPHQASSKKPRPKSFGPEFMKHPQWVPTSSSPPATPTDWMAAAQHDSLLLPRRKLRDTNTQPPIRDDASIASDLSEPDAPEVPTLDMNALEIVENPISEGIKNPESRMDPGFIPDHRRRISFKPRFFQRASANKRSQGSPASNEPHTTDDVDEDGAPSPIIPKTRTPVGNARRRPVSQIITRSADTTPYSLSTNQRLDAPLEQDAQVHQSLNETRNKAGPVNGAATISGRPTTSHSTETRKRRGSLSLFGWVKGMTGKRSEHALSHKAEESKGDENAFPSSVPQNQPPRTQSPDPVPDPVPVPVPVPVPDEYSLTDPPSQWDDQGRQPRYVSRHSRRI</sequence>